<keyword evidence="2" id="KW-0732">Signal</keyword>
<feature type="domain" description="Peptidase S9 prolyl oligopeptidase catalytic" evidence="3">
    <location>
        <begin position="214"/>
        <end position="381"/>
    </location>
</feature>
<dbReference type="PANTHER" id="PTHR22946">
    <property type="entry name" value="DIENELACTONE HYDROLASE DOMAIN-CONTAINING PROTEIN-RELATED"/>
    <property type="match status" value="1"/>
</dbReference>
<organism evidence="4 5">
    <name type="scientific">Granulicella pectinivorans</name>
    <dbReference type="NCBI Taxonomy" id="474950"/>
    <lineage>
        <taxon>Bacteria</taxon>
        <taxon>Pseudomonadati</taxon>
        <taxon>Acidobacteriota</taxon>
        <taxon>Terriglobia</taxon>
        <taxon>Terriglobales</taxon>
        <taxon>Acidobacteriaceae</taxon>
        <taxon>Granulicella</taxon>
    </lineage>
</organism>
<evidence type="ECO:0000259" key="3">
    <source>
        <dbReference type="Pfam" id="PF00326"/>
    </source>
</evidence>
<dbReference type="Pfam" id="PF00326">
    <property type="entry name" value="Peptidase_S9"/>
    <property type="match status" value="1"/>
</dbReference>
<evidence type="ECO:0000313" key="4">
    <source>
        <dbReference type="EMBL" id="SFS08333.1"/>
    </source>
</evidence>
<feature type="signal peptide" evidence="2">
    <location>
        <begin position="1"/>
        <end position="27"/>
    </location>
</feature>
<dbReference type="OrthoDB" id="8183145at2"/>
<dbReference type="GO" id="GO:0006508">
    <property type="term" value="P:proteolysis"/>
    <property type="evidence" value="ECO:0007669"/>
    <property type="project" value="InterPro"/>
</dbReference>
<name>A0A1I6LY20_9BACT</name>
<dbReference type="AlphaFoldDB" id="A0A1I6LY20"/>
<dbReference type="RefSeq" id="WP_089837986.1">
    <property type="nucleotide sequence ID" value="NZ_FOZL01000001.1"/>
</dbReference>
<keyword evidence="1" id="KW-0378">Hydrolase</keyword>
<dbReference type="InterPro" id="IPR001375">
    <property type="entry name" value="Peptidase_S9_cat"/>
</dbReference>
<gene>
    <name evidence="4" type="ORF">SAMN05421771_1466</name>
</gene>
<dbReference type="EMBL" id="FOZL01000001">
    <property type="protein sequence ID" value="SFS08333.1"/>
    <property type="molecule type" value="Genomic_DNA"/>
</dbReference>
<evidence type="ECO:0000256" key="2">
    <source>
        <dbReference type="SAM" id="SignalP"/>
    </source>
</evidence>
<evidence type="ECO:0000313" key="5">
    <source>
        <dbReference type="Proteomes" id="UP000199024"/>
    </source>
</evidence>
<accession>A0A1I6LY20</accession>
<proteinExistence type="predicted"/>
<dbReference type="SUPFAM" id="SSF53474">
    <property type="entry name" value="alpha/beta-Hydrolases"/>
    <property type="match status" value="1"/>
</dbReference>
<keyword evidence="5" id="KW-1185">Reference proteome</keyword>
<dbReference type="STRING" id="474950.SAMN05421771_1466"/>
<dbReference type="PANTHER" id="PTHR22946:SF8">
    <property type="entry name" value="ACETYL XYLAN ESTERASE DOMAIN-CONTAINING PROTEIN"/>
    <property type="match status" value="1"/>
</dbReference>
<evidence type="ECO:0000256" key="1">
    <source>
        <dbReference type="ARBA" id="ARBA00022801"/>
    </source>
</evidence>
<feature type="chain" id="PRO_5011642287" evidence="2">
    <location>
        <begin position="28"/>
        <end position="471"/>
    </location>
</feature>
<dbReference type="PROSITE" id="PS00708">
    <property type="entry name" value="PRO_ENDOPEP_SER"/>
    <property type="match status" value="1"/>
</dbReference>
<dbReference type="Gene3D" id="3.40.50.1820">
    <property type="entry name" value="alpha/beta hydrolase"/>
    <property type="match status" value="1"/>
</dbReference>
<dbReference type="GO" id="GO:0004252">
    <property type="term" value="F:serine-type endopeptidase activity"/>
    <property type="evidence" value="ECO:0007669"/>
    <property type="project" value="InterPro"/>
</dbReference>
<sequence length="471" mass="50765">MHISLPSPLLRVSVLGSLLLACGITLAQTPDPDGRMTPAQRSAAGIGAPVAPLPAAATLTPAAQKARIAAWRAEIRHQLFVPAKLPALEPHTWSTFSPTPGVIADRVTYNTADGMIVPAIVYRPDPKRLKPRQKLPGLVIVNGHGSDKFGWYAFYSGMLFARMGAVVVTYDMIGEGERSVVKESHTGEHDAWVSPPAGLARTDWGQRLAGLMQVDAMQAVSYLLAQPEVDASRIGVAGYSMGGFVSGITGAIDTRIHAVLLSGGGVYDGPGGYFDANPLPCQMPPYKSLLPLGDRGGVLYALNAERGPMLVMNGSHDTVMDMPHHPPEWFAEMHDRTLALVGPVSPAAKNLFTTVLYPGISHRTSWVDRKGVVWLDQQLHFPLTTPERIANEPTTHIGDWIKANGVYLAKSYAAEDREAGLDALGIGLPGIQREDLMVLPDADWQRMKDRLTYAGWAEKTKAAEAEAVVKK</sequence>
<dbReference type="InterPro" id="IPR050261">
    <property type="entry name" value="FrsA_esterase"/>
</dbReference>
<dbReference type="InterPro" id="IPR029058">
    <property type="entry name" value="AB_hydrolase_fold"/>
</dbReference>
<protein>
    <submittedName>
        <fullName evidence="4">Prolyl oligopeptidase family protein</fullName>
    </submittedName>
</protein>
<dbReference type="InterPro" id="IPR002471">
    <property type="entry name" value="Pept_S9_AS"/>
</dbReference>
<reference evidence="4 5" key="1">
    <citation type="submission" date="2016-10" db="EMBL/GenBank/DDBJ databases">
        <authorList>
            <person name="de Groot N.N."/>
        </authorList>
    </citation>
    <scope>NUCLEOTIDE SEQUENCE [LARGE SCALE GENOMIC DNA]</scope>
    <source>
        <strain evidence="4 5">DSM 21001</strain>
    </source>
</reference>
<dbReference type="Proteomes" id="UP000199024">
    <property type="component" value="Unassembled WGS sequence"/>
</dbReference>